<dbReference type="Proteomes" id="UP000830768">
    <property type="component" value="Chromosome 9"/>
</dbReference>
<sequence length="255" mass="28594">MTEIVIHQTFVRENGDFTDFCILCEDERIYVHRVVISGQSPVFYRACTSGFSEATSRTYKIDDYPLAVVSRMVEYMYTGDYSDPDEESTAEDDTDAGKELPVLFLHTAMAALADKYDTQGLIALATEKYTQCLAKDRDFTKFLDSVPNIYHMPEEVSQPLREAAVKFARAEIRTAMGHGGSWHAFQEALEGFPDFSKELLCSILLNPLMPLEGHCGQGCTGRGKTVSVEVLQCRCKECGKGGARIKTEKRGPWVW</sequence>
<reference evidence="1" key="1">
    <citation type="submission" date="2021-11" db="EMBL/GenBank/DDBJ databases">
        <title>Fusarium solani-melongenae Genome sequencing and assembly.</title>
        <authorList>
            <person name="Xie S."/>
            <person name="Huang L."/>
            <person name="Zhang X."/>
        </authorList>
    </citation>
    <scope>NUCLEOTIDE SEQUENCE</scope>
    <source>
        <strain evidence="1">CRI 24-3</strain>
    </source>
</reference>
<organism evidence="1 2">
    <name type="scientific">Fusarium solani subsp. cucurbitae</name>
    <name type="common">Neocosmosporum cucurbitae</name>
    <dbReference type="NCBI Taxonomy" id="2747967"/>
    <lineage>
        <taxon>Eukaryota</taxon>
        <taxon>Fungi</taxon>
        <taxon>Dikarya</taxon>
        <taxon>Ascomycota</taxon>
        <taxon>Pezizomycotina</taxon>
        <taxon>Sordariomycetes</taxon>
        <taxon>Hypocreomycetidae</taxon>
        <taxon>Hypocreales</taxon>
        <taxon>Nectriaceae</taxon>
        <taxon>Fusarium</taxon>
        <taxon>Fusarium solani species complex</taxon>
    </lineage>
</organism>
<name>A0ACD3ZFH8_FUSSC</name>
<evidence type="ECO:0000313" key="1">
    <source>
        <dbReference type="EMBL" id="UPK99717.1"/>
    </source>
</evidence>
<dbReference type="EMBL" id="CP090037">
    <property type="protein sequence ID" value="UPK99717.1"/>
    <property type="molecule type" value="Genomic_DNA"/>
</dbReference>
<protein>
    <submittedName>
        <fullName evidence="1">Uncharacterized protein</fullName>
    </submittedName>
</protein>
<gene>
    <name evidence="1" type="ORF">LCI18_010652</name>
</gene>
<evidence type="ECO:0000313" key="2">
    <source>
        <dbReference type="Proteomes" id="UP000830768"/>
    </source>
</evidence>
<proteinExistence type="predicted"/>
<keyword evidence="2" id="KW-1185">Reference proteome</keyword>
<accession>A0ACD3ZFH8</accession>